<keyword evidence="3" id="KW-1003">Cell membrane</keyword>
<protein>
    <submittedName>
        <fullName evidence="8">Uncharacterized membrane protein YcaP (DUF421 family)</fullName>
    </submittedName>
</protein>
<dbReference type="OrthoDB" id="9778331at2"/>
<evidence type="ECO:0000256" key="2">
    <source>
        <dbReference type="ARBA" id="ARBA00006448"/>
    </source>
</evidence>
<keyword evidence="4" id="KW-0812">Transmembrane</keyword>
<evidence type="ECO:0000256" key="4">
    <source>
        <dbReference type="ARBA" id="ARBA00022692"/>
    </source>
</evidence>
<comment type="subcellular location">
    <subcellularLocation>
        <location evidence="1">Cell membrane</location>
        <topology evidence="1">Multi-pass membrane protein</topology>
    </subcellularLocation>
</comment>
<evidence type="ECO:0000256" key="6">
    <source>
        <dbReference type="ARBA" id="ARBA00023136"/>
    </source>
</evidence>
<feature type="domain" description="YetF C-terminal" evidence="7">
    <location>
        <begin position="90"/>
        <end position="160"/>
    </location>
</feature>
<dbReference type="InterPro" id="IPR007353">
    <property type="entry name" value="DUF421"/>
</dbReference>
<dbReference type="GO" id="GO:0005886">
    <property type="term" value="C:plasma membrane"/>
    <property type="evidence" value="ECO:0007669"/>
    <property type="project" value="UniProtKB-SubCell"/>
</dbReference>
<sequence length="191" mass="20658">MWDDLVVLQMPIAEKILRTVLVYATIVLLFRLSGKRGLAQLNTFDFVVMFLLSNAVQNAIIGEDDTVLGGVIGAVTLIAISSLLDRLIANNERVAKLLEGSPTTVVKDGRPVATGMRRLVLRRQDIERAVRVQNGDALSDVASGVFEPSGHLVVSLKRGSQTATKNDVDRILDRLAALEERIALGGGAESR</sequence>
<name>A0A3D9SW58_9ACTN</name>
<keyword evidence="9" id="KW-1185">Reference proteome</keyword>
<keyword evidence="5" id="KW-1133">Transmembrane helix</keyword>
<evidence type="ECO:0000313" key="9">
    <source>
        <dbReference type="Proteomes" id="UP000256661"/>
    </source>
</evidence>
<comment type="similarity">
    <text evidence="2">Belongs to the UPF0702 family.</text>
</comment>
<comment type="caution">
    <text evidence="8">The sequence shown here is derived from an EMBL/GenBank/DDBJ whole genome shotgun (WGS) entry which is preliminary data.</text>
</comment>
<evidence type="ECO:0000256" key="1">
    <source>
        <dbReference type="ARBA" id="ARBA00004651"/>
    </source>
</evidence>
<organism evidence="8 9">
    <name type="scientific">Thermomonospora umbrina</name>
    <dbReference type="NCBI Taxonomy" id="111806"/>
    <lineage>
        <taxon>Bacteria</taxon>
        <taxon>Bacillati</taxon>
        <taxon>Actinomycetota</taxon>
        <taxon>Actinomycetes</taxon>
        <taxon>Streptosporangiales</taxon>
        <taxon>Thermomonosporaceae</taxon>
        <taxon>Thermomonospora</taxon>
    </lineage>
</organism>
<gene>
    <name evidence="8" type="ORF">DFJ69_3737</name>
</gene>
<dbReference type="RefSeq" id="WP_116023733.1">
    <property type="nucleotide sequence ID" value="NZ_QTTT01000001.1"/>
</dbReference>
<dbReference type="InterPro" id="IPR023090">
    <property type="entry name" value="UPF0702_alpha/beta_dom_sf"/>
</dbReference>
<evidence type="ECO:0000256" key="3">
    <source>
        <dbReference type="ARBA" id="ARBA00022475"/>
    </source>
</evidence>
<dbReference type="PANTHER" id="PTHR34582">
    <property type="entry name" value="UPF0702 TRANSMEMBRANE PROTEIN YCAP"/>
    <property type="match status" value="1"/>
</dbReference>
<proteinExistence type="inferred from homology"/>
<evidence type="ECO:0000256" key="5">
    <source>
        <dbReference type="ARBA" id="ARBA00022989"/>
    </source>
</evidence>
<dbReference type="AlphaFoldDB" id="A0A3D9SW58"/>
<evidence type="ECO:0000259" key="7">
    <source>
        <dbReference type="Pfam" id="PF04239"/>
    </source>
</evidence>
<keyword evidence="6" id="KW-0472">Membrane</keyword>
<evidence type="ECO:0000313" key="8">
    <source>
        <dbReference type="EMBL" id="REE98253.1"/>
    </source>
</evidence>
<dbReference type="Proteomes" id="UP000256661">
    <property type="component" value="Unassembled WGS sequence"/>
</dbReference>
<dbReference type="Pfam" id="PF04239">
    <property type="entry name" value="DUF421"/>
    <property type="match status" value="1"/>
</dbReference>
<accession>A0A3D9SW58</accession>
<dbReference type="Gene3D" id="3.30.240.20">
    <property type="entry name" value="bsu07140 like domains"/>
    <property type="match status" value="1"/>
</dbReference>
<dbReference type="EMBL" id="QTTT01000001">
    <property type="protein sequence ID" value="REE98253.1"/>
    <property type="molecule type" value="Genomic_DNA"/>
</dbReference>
<reference evidence="8 9" key="1">
    <citation type="submission" date="2018-08" db="EMBL/GenBank/DDBJ databases">
        <title>Sequencing the genomes of 1000 actinobacteria strains.</title>
        <authorList>
            <person name="Klenk H.-P."/>
        </authorList>
    </citation>
    <scope>NUCLEOTIDE SEQUENCE [LARGE SCALE GENOMIC DNA]</scope>
    <source>
        <strain evidence="8 9">DSM 43927</strain>
    </source>
</reference>
<dbReference type="PANTHER" id="PTHR34582:SF6">
    <property type="entry name" value="UPF0702 TRANSMEMBRANE PROTEIN YCAP"/>
    <property type="match status" value="1"/>
</dbReference>